<feature type="region of interest" description="Disordered" evidence="8">
    <location>
        <begin position="320"/>
        <end position="360"/>
    </location>
</feature>
<evidence type="ECO:0000259" key="9">
    <source>
        <dbReference type="PROSITE" id="PS50127"/>
    </source>
</evidence>
<dbReference type="PANTHER" id="PTHR24067">
    <property type="entry name" value="UBIQUITIN-CONJUGATING ENZYME E2"/>
    <property type="match status" value="1"/>
</dbReference>
<feature type="compositionally biased region" description="Acidic residues" evidence="8">
    <location>
        <begin position="279"/>
        <end position="289"/>
    </location>
</feature>
<evidence type="ECO:0000256" key="3">
    <source>
        <dbReference type="ARBA" id="ARBA00039884"/>
    </source>
</evidence>
<dbReference type="GO" id="GO:0016740">
    <property type="term" value="F:transferase activity"/>
    <property type="evidence" value="ECO:0007669"/>
    <property type="project" value="UniProtKB-KW"/>
</dbReference>
<evidence type="ECO:0000256" key="7">
    <source>
        <dbReference type="PROSITE-ProRule" id="PRU10133"/>
    </source>
</evidence>
<evidence type="ECO:0000256" key="2">
    <source>
        <dbReference type="ARBA" id="ARBA00022786"/>
    </source>
</evidence>
<gene>
    <name evidence="10" type="ORF">K470DRAFT_260276</name>
</gene>
<dbReference type="SMART" id="SM00212">
    <property type="entry name" value="UBCc"/>
    <property type="match status" value="1"/>
</dbReference>
<dbReference type="InterPro" id="IPR016135">
    <property type="entry name" value="UBQ-conjugating_enzyme/RWD"/>
</dbReference>
<accession>A0A6A7BS18</accession>
<dbReference type="OrthoDB" id="10069349at2759"/>
<dbReference type="AlphaFoldDB" id="A0A6A7BS18"/>
<evidence type="ECO:0000256" key="4">
    <source>
        <dbReference type="ARBA" id="ARBA00041569"/>
    </source>
</evidence>
<dbReference type="InterPro" id="IPR000608">
    <property type="entry name" value="UBC"/>
</dbReference>
<evidence type="ECO:0000256" key="8">
    <source>
        <dbReference type="SAM" id="MobiDB-lite"/>
    </source>
</evidence>
<dbReference type="InterPro" id="IPR023313">
    <property type="entry name" value="UBQ-conjugating_AS"/>
</dbReference>
<sequence length="414" mass="45822">MRRLAGDQAALRSKELPPYYLFAPDSEDNDDLAQLDILLAGPSHTPFAAGVWNLHLSIPSSYPQQPPEAYFRTPIFHPNVDPRNGAVCVETLKRDWDASLTLRDILVVISCLLIQPNPDSALNAEAGALIRDSYDSFARRAKMMTSFQARVPDAIKDAVIEAQNRGQERPAPPRNRTARQRGTAASSRHAGDQSPSVPTRQFVVPQSADDVFDAPLPRVPRADENDESLSSPKPRSLPGRLPTIRRPNGAPVPLGELVIEPAPFSSDEEESDSSRVDGDDHDTDDDDGMEYPPSPTKSPSPRKRVVALRDGVRRNHKAAAMDITPPGNYPNPLAFASPFTAPRSTGLKERDASPSPMKGLLFPKKVTRQVERDREETEAVKMNRTLWEKCGHDVHRWNNGDFDGGAIQMRLSRW</sequence>
<dbReference type="PROSITE" id="PS50127">
    <property type="entry name" value="UBC_2"/>
    <property type="match status" value="1"/>
</dbReference>
<feature type="region of interest" description="Disordered" evidence="8">
    <location>
        <begin position="163"/>
        <end position="304"/>
    </location>
</feature>
<keyword evidence="11" id="KW-1185">Reference proteome</keyword>
<name>A0A6A7BS18_9PEZI</name>
<keyword evidence="1" id="KW-0808">Transferase</keyword>
<dbReference type="EMBL" id="MU006021">
    <property type="protein sequence ID" value="KAF2857993.1"/>
    <property type="molecule type" value="Genomic_DNA"/>
</dbReference>
<evidence type="ECO:0000256" key="6">
    <source>
        <dbReference type="ARBA" id="ARBA00042190"/>
    </source>
</evidence>
<dbReference type="Gene3D" id="3.10.110.10">
    <property type="entry name" value="Ubiquitin Conjugating Enzyme"/>
    <property type="match status" value="1"/>
</dbReference>
<evidence type="ECO:0000256" key="5">
    <source>
        <dbReference type="ARBA" id="ARBA00042179"/>
    </source>
</evidence>
<organism evidence="10 11">
    <name type="scientific">Piedraia hortae CBS 480.64</name>
    <dbReference type="NCBI Taxonomy" id="1314780"/>
    <lineage>
        <taxon>Eukaryota</taxon>
        <taxon>Fungi</taxon>
        <taxon>Dikarya</taxon>
        <taxon>Ascomycota</taxon>
        <taxon>Pezizomycotina</taxon>
        <taxon>Dothideomycetes</taxon>
        <taxon>Dothideomycetidae</taxon>
        <taxon>Capnodiales</taxon>
        <taxon>Piedraiaceae</taxon>
        <taxon>Piedraia</taxon>
    </lineage>
</organism>
<protein>
    <recommendedName>
        <fullName evidence="3">Ubiquitin-conjugating enzyme E2 2</fullName>
    </recommendedName>
    <alternativeName>
        <fullName evidence="5">E2 ubiquitin-conjugating enzyme 2</fullName>
    </alternativeName>
    <alternativeName>
        <fullName evidence="6">Ubiquitin carrier protein UBC2</fullName>
    </alternativeName>
    <alternativeName>
        <fullName evidence="4">Ubiquitin-protein ligase UBC2</fullName>
    </alternativeName>
</protein>
<feature type="active site" description="Glycyl thioester intermediate" evidence="7">
    <location>
        <position position="88"/>
    </location>
</feature>
<evidence type="ECO:0000256" key="1">
    <source>
        <dbReference type="ARBA" id="ARBA00022679"/>
    </source>
</evidence>
<dbReference type="Proteomes" id="UP000799421">
    <property type="component" value="Unassembled WGS sequence"/>
</dbReference>
<evidence type="ECO:0000313" key="10">
    <source>
        <dbReference type="EMBL" id="KAF2857993.1"/>
    </source>
</evidence>
<dbReference type="SUPFAM" id="SSF54495">
    <property type="entry name" value="UBC-like"/>
    <property type="match status" value="1"/>
</dbReference>
<dbReference type="Pfam" id="PF00179">
    <property type="entry name" value="UQ_con"/>
    <property type="match status" value="1"/>
</dbReference>
<evidence type="ECO:0000313" key="11">
    <source>
        <dbReference type="Proteomes" id="UP000799421"/>
    </source>
</evidence>
<keyword evidence="2" id="KW-0833">Ubl conjugation pathway</keyword>
<proteinExistence type="predicted"/>
<feature type="domain" description="UBC core" evidence="9">
    <location>
        <begin position="1"/>
        <end position="150"/>
    </location>
</feature>
<dbReference type="PROSITE" id="PS00183">
    <property type="entry name" value="UBC_1"/>
    <property type="match status" value="1"/>
</dbReference>
<dbReference type="InterPro" id="IPR050113">
    <property type="entry name" value="Ub_conjugating_enzyme"/>
</dbReference>
<reference evidence="10" key="1">
    <citation type="journal article" date="2020" name="Stud. Mycol.">
        <title>101 Dothideomycetes genomes: a test case for predicting lifestyles and emergence of pathogens.</title>
        <authorList>
            <person name="Haridas S."/>
            <person name="Albert R."/>
            <person name="Binder M."/>
            <person name="Bloem J."/>
            <person name="Labutti K."/>
            <person name="Salamov A."/>
            <person name="Andreopoulos B."/>
            <person name="Baker S."/>
            <person name="Barry K."/>
            <person name="Bills G."/>
            <person name="Bluhm B."/>
            <person name="Cannon C."/>
            <person name="Castanera R."/>
            <person name="Culley D."/>
            <person name="Daum C."/>
            <person name="Ezra D."/>
            <person name="Gonzalez J."/>
            <person name="Henrissat B."/>
            <person name="Kuo A."/>
            <person name="Liang C."/>
            <person name="Lipzen A."/>
            <person name="Lutzoni F."/>
            <person name="Magnuson J."/>
            <person name="Mondo S."/>
            <person name="Nolan M."/>
            <person name="Ohm R."/>
            <person name="Pangilinan J."/>
            <person name="Park H.-J."/>
            <person name="Ramirez L."/>
            <person name="Alfaro M."/>
            <person name="Sun H."/>
            <person name="Tritt A."/>
            <person name="Yoshinaga Y."/>
            <person name="Zwiers L.-H."/>
            <person name="Turgeon B."/>
            <person name="Goodwin S."/>
            <person name="Spatafora J."/>
            <person name="Crous P."/>
            <person name="Grigoriev I."/>
        </authorList>
    </citation>
    <scope>NUCLEOTIDE SEQUENCE</scope>
    <source>
        <strain evidence="10">CBS 480.64</strain>
    </source>
</reference>